<evidence type="ECO:0000313" key="2">
    <source>
        <dbReference type="EMBL" id="HIR61589.1"/>
    </source>
</evidence>
<reference evidence="2" key="1">
    <citation type="submission" date="2020-10" db="EMBL/GenBank/DDBJ databases">
        <authorList>
            <person name="Gilroy R."/>
        </authorList>
    </citation>
    <scope>NUCLEOTIDE SEQUENCE</scope>
    <source>
        <strain evidence="2">CHK189-12415</strain>
    </source>
</reference>
<keyword evidence="1" id="KW-1133">Transmembrane helix</keyword>
<feature type="transmembrane region" description="Helical" evidence="1">
    <location>
        <begin position="50"/>
        <end position="68"/>
    </location>
</feature>
<organism evidence="2 3">
    <name type="scientific">Candidatus Faecivivens stercoravium</name>
    <dbReference type="NCBI Taxonomy" id="2840803"/>
    <lineage>
        <taxon>Bacteria</taxon>
        <taxon>Bacillati</taxon>
        <taxon>Bacillota</taxon>
        <taxon>Clostridia</taxon>
        <taxon>Eubacteriales</taxon>
        <taxon>Oscillospiraceae</taxon>
        <taxon>Oscillospiraceae incertae sedis</taxon>
        <taxon>Candidatus Faecivivens</taxon>
    </lineage>
</organism>
<sequence>MYFKTDRLGAFQSADNRAAGKVNLRSGLMVLSLVGGLLAMTLLLSFGLRWQAAVVGVLAVALFALAAWDPKKILRRHSLPDANDDLPAKGQNRE</sequence>
<comment type="caution">
    <text evidence="2">The sequence shown here is derived from an EMBL/GenBank/DDBJ whole genome shotgun (WGS) entry which is preliminary data.</text>
</comment>
<feature type="transmembrane region" description="Helical" evidence="1">
    <location>
        <begin position="26"/>
        <end position="44"/>
    </location>
</feature>
<evidence type="ECO:0000256" key="1">
    <source>
        <dbReference type="SAM" id="Phobius"/>
    </source>
</evidence>
<reference evidence="2" key="2">
    <citation type="journal article" date="2021" name="PeerJ">
        <title>Extensive microbial diversity within the chicken gut microbiome revealed by metagenomics and culture.</title>
        <authorList>
            <person name="Gilroy R."/>
            <person name="Ravi A."/>
            <person name="Getino M."/>
            <person name="Pursley I."/>
            <person name="Horton D.L."/>
            <person name="Alikhan N.F."/>
            <person name="Baker D."/>
            <person name="Gharbi K."/>
            <person name="Hall N."/>
            <person name="Watson M."/>
            <person name="Adriaenssens E.M."/>
            <person name="Foster-Nyarko E."/>
            <person name="Jarju S."/>
            <person name="Secka A."/>
            <person name="Antonio M."/>
            <person name="Oren A."/>
            <person name="Chaudhuri R.R."/>
            <person name="La Ragione R."/>
            <person name="Hildebrand F."/>
            <person name="Pallen M.J."/>
        </authorList>
    </citation>
    <scope>NUCLEOTIDE SEQUENCE</scope>
    <source>
        <strain evidence="2">CHK189-12415</strain>
    </source>
</reference>
<dbReference type="EMBL" id="DVHA01000275">
    <property type="protein sequence ID" value="HIR61589.1"/>
    <property type="molecule type" value="Genomic_DNA"/>
</dbReference>
<dbReference type="AlphaFoldDB" id="A0A9D1DYN5"/>
<name>A0A9D1DYN5_9FIRM</name>
<accession>A0A9D1DYN5</accession>
<gene>
    <name evidence="2" type="ORF">IAB37_08460</name>
</gene>
<protein>
    <submittedName>
        <fullName evidence="2">Uncharacterized protein</fullName>
    </submittedName>
</protein>
<proteinExistence type="predicted"/>
<evidence type="ECO:0000313" key="3">
    <source>
        <dbReference type="Proteomes" id="UP000824241"/>
    </source>
</evidence>
<keyword evidence="1" id="KW-0812">Transmembrane</keyword>
<dbReference type="Proteomes" id="UP000824241">
    <property type="component" value="Unassembled WGS sequence"/>
</dbReference>
<keyword evidence="1" id="KW-0472">Membrane</keyword>